<dbReference type="SUPFAM" id="SSF55166">
    <property type="entry name" value="Hedgehog/DD-peptidase"/>
    <property type="match status" value="1"/>
</dbReference>
<dbReference type="Gene3D" id="1.10.101.10">
    <property type="entry name" value="PGBD-like superfamily/PGBD"/>
    <property type="match status" value="1"/>
</dbReference>
<evidence type="ECO:0000313" key="4">
    <source>
        <dbReference type="EMBL" id="MBB3195062.1"/>
    </source>
</evidence>
<evidence type="ECO:0000259" key="2">
    <source>
        <dbReference type="Pfam" id="PF01471"/>
    </source>
</evidence>
<protein>
    <recommendedName>
        <fullName evidence="6">Peptidoglycan-binding protein</fullName>
    </recommendedName>
</protein>
<dbReference type="InterPro" id="IPR036366">
    <property type="entry name" value="PGBDSf"/>
</dbReference>
<dbReference type="Proteomes" id="UP000574369">
    <property type="component" value="Unassembled WGS sequence"/>
</dbReference>
<feature type="domain" description="Peptidoglycan binding-like" evidence="2">
    <location>
        <begin position="17"/>
        <end position="67"/>
    </location>
</feature>
<feature type="domain" description="Peptidase M15C" evidence="3">
    <location>
        <begin position="254"/>
        <end position="315"/>
    </location>
</feature>
<dbReference type="Gene3D" id="3.30.1380.10">
    <property type="match status" value="1"/>
</dbReference>
<sequence>MQVHLTGAVGVAAANRQSDVVAIQRLLVTRRLYPGQIDGRCGPLTVNGILKFQSGFMGKPDGRVDPNGQTLRRLTASAASTASTASAGAARHPAASAATRPAAPAHAAASAARPAASTPVAAAAPAQPTVQQPAVVAQAAGTNTAASKALLSSYVAVPERHLMNPGLQAVSSSFMVQTLGNPRETYSQDCQPLTNQKLKRHIVVARSVGPFKVTGLDVAVESLQKVMDDIRVEQPLVYESLSTAGMLCCRNIRGSSRSISNHSWGTAIDLKLNNRLDVRGDNQVQMGLTLIAPIFNRHGWYWGAAFRTEDAMHFEAGKQLIQQWAPRLT</sequence>
<dbReference type="InterPro" id="IPR036365">
    <property type="entry name" value="PGBD-like_sf"/>
</dbReference>
<dbReference type="InterPro" id="IPR009045">
    <property type="entry name" value="Zn_M74/Hedgehog-like"/>
</dbReference>
<evidence type="ECO:0000259" key="3">
    <source>
        <dbReference type="Pfam" id="PF13539"/>
    </source>
</evidence>
<evidence type="ECO:0008006" key="6">
    <source>
        <dbReference type="Google" id="ProtNLM"/>
    </source>
</evidence>
<name>A0ABR6GSH7_9BURK</name>
<keyword evidence="5" id="KW-1185">Reference proteome</keyword>
<accession>A0ABR6GSH7</accession>
<dbReference type="SUPFAM" id="SSF47090">
    <property type="entry name" value="PGBD-like"/>
    <property type="match status" value="1"/>
</dbReference>
<organism evidence="4 5">
    <name type="scientific">Roseateles terrae</name>
    <dbReference type="NCBI Taxonomy" id="431060"/>
    <lineage>
        <taxon>Bacteria</taxon>
        <taxon>Pseudomonadati</taxon>
        <taxon>Pseudomonadota</taxon>
        <taxon>Betaproteobacteria</taxon>
        <taxon>Burkholderiales</taxon>
        <taxon>Sphaerotilaceae</taxon>
        <taxon>Roseateles</taxon>
    </lineage>
</organism>
<proteinExistence type="predicted"/>
<evidence type="ECO:0000313" key="5">
    <source>
        <dbReference type="Proteomes" id="UP000574369"/>
    </source>
</evidence>
<dbReference type="Pfam" id="PF13539">
    <property type="entry name" value="Peptidase_M15_4"/>
    <property type="match status" value="1"/>
</dbReference>
<dbReference type="InterPro" id="IPR002477">
    <property type="entry name" value="Peptidoglycan-bd-like"/>
</dbReference>
<feature type="region of interest" description="Disordered" evidence="1">
    <location>
        <begin position="75"/>
        <end position="111"/>
    </location>
</feature>
<comment type="caution">
    <text evidence="4">The sequence shown here is derived from an EMBL/GenBank/DDBJ whole genome shotgun (WGS) entry which is preliminary data.</text>
</comment>
<gene>
    <name evidence="4" type="ORF">FHS28_002465</name>
</gene>
<evidence type="ECO:0000256" key="1">
    <source>
        <dbReference type="SAM" id="MobiDB-lite"/>
    </source>
</evidence>
<reference evidence="4 5" key="1">
    <citation type="submission" date="2020-08" db="EMBL/GenBank/DDBJ databases">
        <title>Genomic Encyclopedia of Type Strains, Phase III (KMG-III): the genomes of soil and plant-associated and newly described type strains.</title>
        <authorList>
            <person name="Whitman W."/>
        </authorList>
    </citation>
    <scope>NUCLEOTIDE SEQUENCE [LARGE SCALE GENOMIC DNA]</scope>
    <source>
        <strain evidence="4 5">CECT 7247</strain>
    </source>
</reference>
<dbReference type="RefSeq" id="WP_184294694.1">
    <property type="nucleotide sequence ID" value="NZ_JACHXO010000004.1"/>
</dbReference>
<dbReference type="Pfam" id="PF01471">
    <property type="entry name" value="PG_binding_1"/>
    <property type="match status" value="1"/>
</dbReference>
<dbReference type="InterPro" id="IPR039561">
    <property type="entry name" value="Peptidase_M15C"/>
</dbReference>
<dbReference type="EMBL" id="JACHXO010000004">
    <property type="protein sequence ID" value="MBB3195062.1"/>
    <property type="molecule type" value="Genomic_DNA"/>
</dbReference>